<proteinExistence type="predicted"/>
<protein>
    <submittedName>
        <fullName evidence="1">Uncharacterized protein</fullName>
    </submittedName>
</protein>
<evidence type="ECO:0000313" key="1">
    <source>
        <dbReference type="EMBL" id="GMT17807.1"/>
    </source>
</evidence>
<accession>A0AAV5VGF8</accession>
<comment type="caution">
    <text evidence="1">The sequence shown here is derived from an EMBL/GenBank/DDBJ whole genome shotgun (WGS) entry which is preliminary data.</text>
</comment>
<dbReference type="AlphaFoldDB" id="A0AAV5VGF8"/>
<evidence type="ECO:0000313" key="2">
    <source>
        <dbReference type="Proteomes" id="UP001432322"/>
    </source>
</evidence>
<gene>
    <name evidence="1" type="ORF">PFISCL1PPCAC_9104</name>
</gene>
<feature type="non-terminal residue" evidence="1">
    <location>
        <position position="1"/>
    </location>
</feature>
<reference evidence="1" key="1">
    <citation type="submission" date="2023-10" db="EMBL/GenBank/DDBJ databases">
        <title>Genome assembly of Pristionchus species.</title>
        <authorList>
            <person name="Yoshida K."/>
            <person name="Sommer R.J."/>
        </authorList>
    </citation>
    <scope>NUCLEOTIDE SEQUENCE</scope>
    <source>
        <strain evidence="1">RS5133</strain>
    </source>
</reference>
<name>A0AAV5VGF8_9BILA</name>
<feature type="non-terminal residue" evidence="1">
    <location>
        <position position="70"/>
    </location>
</feature>
<organism evidence="1 2">
    <name type="scientific">Pristionchus fissidentatus</name>
    <dbReference type="NCBI Taxonomy" id="1538716"/>
    <lineage>
        <taxon>Eukaryota</taxon>
        <taxon>Metazoa</taxon>
        <taxon>Ecdysozoa</taxon>
        <taxon>Nematoda</taxon>
        <taxon>Chromadorea</taxon>
        <taxon>Rhabditida</taxon>
        <taxon>Rhabditina</taxon>
        <taxon>Diplogasteromorpha</taxon>
        <taxon>Diplogasteroidea</taxon>
        <taxon>Neodiplogasteridae</taxon>
        <taxon>Pristionchus</taxon>
    </lineage>
</organism>
<dbReference type="Proteomes" id="UP001432322">
    <property type="component" value="Unassembled WGS sequence"/>
</dbReference>
<dbReference type="EMBL" id="BTSY01000003">
    <property type="protein sequence ID" value="GMT17807.1"/>
    <property type="molecule type" value="Genomic_DNA"/>
</dbReference>
<sequence length="70" mass="7809">LSSSFCYLLYAIHFGRLTTIDNRMMSLIRLGIWLILLLFASATVTSAAPPVVKIDLPECKDEMICFATNV</sequence>
<keyword evidence="2" id="KW-1185">Reference proteome</keyword>